<gene>
    <name evidence="2" type="ORF">FRACYDRAFT_241400</name>
</gene>
<accession>A0A1E7FAH2</accession>
<dbReference type="Proteomes" id="UP000095751">
    <property type="component" value="Unassembled WGS sequence"/>
</dbReference>
<dbReference type="OrthoDB" id="2118020at2759"/>
<name>A0A1E7FAH2_9STRA</name>
<dbReference type="AlphaFoldDB" id="A0A1E7FAH2"/>
<evidence type="ECO:0000256" key="1">
    <source>
        <dbReference type="SAM" id="MobiDB-lite"/>
    </source>
</evidence>
<dbReference type="EMBL" id="KV784360">
    <property type="protein sequence ID" value="OEU14843.1"/>
    <property type="molecule type" value="Genomic_DNA"/>
</dbReference>
<dbReference type="KEGG" id="fcy:FRACYDRAFT_241400"/>
<evidence type="ECO:0000313" key="3">
    <source>
        <dbReference type="Proteomes" id="UP000095751"/>
    </source>
</evidence>
<organism evidence="2 3">
    <name type="scientific">Fragilariopsis cylindrus CCMP1102</name>
    <dbReference type="NCBI Taxonomy" id="635003"/>
    <lineage>
        <taxon>Eukaryota</taxon>
        <taxon>Sar</taxon>
        <taxon>Stramenopiles</taxon>
        <taxon>Ochrophyta</taxon>
        <taxon>Bacillariophyta</taxon>
        <taxon>Bacillariophyceae</taxon>
        <taxon>Bacillariophycidae</taxon>
        <taxon>Bacillariales</taxon>
        <taxon>Bacillariaceae</taxon>
        <taxon>Fragilariopsis</taxon>
    </lineage>
</organism>
<keyword evidence="3" id="KW-1185">Reference proteome</keyword>
<feature type="region of interest" description="Disordered" evidence="1">
    <location>
        <begin position="12"/>
        <end position="44"/>
    </location>
</feature>
<dbReference type="InParanoid" id="A0A1E7FAH2"/>
<sequence length="445" mass="50357">MSLDLIPRRWNNKGQPAISHDDDIVDNTPEQDNTMEQKNENENDNATITLQGSIRYKNLSPWPIKSKYNVGAMGPIGYLLKSFLECYHDVLSFDHTIIGKLIINNTHIEEFYDSDYNDNDYDYATDLNLDDSGNEKEEVACNNNEDNNNSQQCDAAITDSNHNNNNNVSGRKTNTNTNNNSSIISRGYVEKDRGRSFPSLWIWIQTNSFPNHIGTSLFFSYFNGSLLDQNSEFEFPGFTAAVWLNSNNNNNNNNDDDPTITTATETATATNRLIPFATWTGAFFEKLTIDDERVVIELNSGSIRKGLIIYYRLELIVNRKNVRHIMLYAPTTTTTTTIINGTSSLSSSTSNASTTTTTTISSKMKPFVNEALNAKVHLRLYEYYYDDNDNNINDGDDDDTRSSRERVRLLIDDIGEHAGLEIHQNVQYLVDNLCGKPTANRFVCL</sequence>
<evidence type="ECO:0000313" key="2">
    <source>
        <dbReference type="EMBL" id="OEU14843.1"/>
    </source>
</evidence>
<dbReference type="PANTHER" id="PTHR20916">
    <property type="entry name" value="CYSTEINE AND GLYCINE-RICH PROTEIN 2 BINDING PROTEIN"/>
    <property type="match status" value="1"/>
</dbReference>
<proteinExistence type="predicted"/>
<dbReference type="GO" id="GO:0004402">
    <property type="term" value="F:histone acetyltransferase activity"/>
    <property type="evidence" value="ECO:0007669"/>
    <property type="project" value="TreeGrafter"/>
</dbReference>
<feature type="region of interest" description="Disordered" evidence="1">
    <location>
        <begin position="156"/>
        <end position="179"/>
    </location>
</feature>
<dbReference type="PANTHER" id="PTHR20916:SF26">
    <property type="entry name" value="CYSTEINE-RICH PROTEIN 2-BINDING PROTEIN"/>
    <property type="match status" value="1"/>
</dbReference>
<feature type="compositionally biased region" description="Low complexity" evidence="1">
    <location>
        <begin position="161"/>
        <end position="179"/>
    </location>
</feature>
<reference evidence="2 3" key="1">
    <citation type="submission" date="2016-09" db="EMBL/GenBank/DDBJ databases">
        <title>Extensive genetic diversity and differential bi-allelic expression allows diatom success in the polar Southern Ocean.</title>
        <authorList>
            <consortium name="DOE Joint Genome Institute"/>
            <person name="Mock T."/>
            <person name="Otillar R.P."/>
            <person name="Strauss J."/>
            <person name="Dupont C."/>
            <person name="Frickenhaus S."/>
            <person name="Maumus F."/>
            <person name="Mcmullan M."/>
            <person name="Sanges R."/>
            <person name="Schmutz J."/>
            <person name="Toseland A."/>
            <person name="Valas R."/>
            <person name="Veluchamy A."/>
            <person name="Ward B.J."/>
            <person name="Allen A."/>
            <person name="Barry K."/>
            <person name="Falciatore A."/>
            <person name="Ferrante M."/>
            <person name="Fortunato A.E."/>
            <person name="Gloeckner G."/>
            <person name="Gruber A."/>
            <person name="Hipkin R."/>
            <person name="Janech M."/>
            <person name="Kroth P."/>
            <person name="Leese F."/>
            <person name="Lindquist E."/>
            <person name="Lyon B.R."/>
            <person name="Martin J."/>
            <person name="Mayer C."/>
            <person name="Parker M."/>
            <person name="Quesneville H."/>
            <person name="Raymond J."/>
            <person name="Uhlig C."/>
            <person name="Valentin K.U."/>
            <person name="Worden A.Z."/>
            <person name="Armbrust E.V."/>
            <person name="Bowler C."/>
            <person name="Green B."/>
            <person name="Moulton V."/>
            <person name="Van Oosterhout C."/>
            <person name="Grigoriev I."/>
        </authorList>
    </citation>
    <scope>NUCLEOTIDE SEQUENCE [LARGE SCALE GENOMIC DNA]</scope>
    <source>
        <strain evidence="2 3">CCMP1102</strain>
    </source>
</reference>
<protein>
    <submittedName>
        <fullName evidence="2">Uncharacterized protein</fullName>
    </submittedName>
</protein>